<dbReference type="Proteomes" id="UP000285060">
    <property type="component" value="Unassembled WGS sequence"/>
</dbReference>
<accession>A0A418AEW1</accession>
<keyword evidence="2" id="KW-1185">Reference proteome</keyword>
<dbReference type="PANTHER" id="PTHR45023:SF4">
    <property type="entry name" value="GLYCINE-RICH PROTEIN-RELATED"/>
    <property type="match status" value="1"/>
</dbReference>
<gene>
    <name evidence="1" type="ORF">DYB32_010846</name>
</gene>
<dbReference type="PANTHER" id="PTHR45023">
    <property type="match status" value="1"/>
</dbReference>
<name>A0A418AEW1_9STRA</name>
<reference evidence="1 2" key="1">
    <citation type="submission" date="2018-08" db="EMBL/GenBank/DDBJ databases">
        <title>Aphanomyces genome sequencing and annotation.</title>
        <authorList>
            <person name="Minardi D."/>
            <person name="Oidtmann B."/>
            <person name="Van Der Giezen M."/>
            <person name="Studholme D.J."/>
        </authorList>
    </citation>
    <scope>NUCLEOTIDE SEQUENCE [LARGE SCALE GENOMIC DNA]</scope>
    <source>
        <strain evidence="1 2">NJM0002</strain>
    </source>
</reference>
<sequence>MGKGSKWSAGEDGQLARSWVCTSEDPVKGADQSTESFWASIRAHWTAACGGDGRTPQALKNRWAILNRSAQKFAGYVAQVKARRESGKTDEDMLDDARVLHLSLRRESGKTDEDMLDDARVLHLSLEREVFQHEEVWRTLNSCPKWQQVSPTKAAKPSSQPGQEVAQAYDAPSARPVGCKQAKRKASEVSATDIKLQDLVQTQNEKNRLFADYMLLQMLQKSTSPQDEAMLSQMKDDYLAKRSRSAKACEDEEVV</sequence>
<comment type="caution">
    <text evidence="1">The sequence shown here is derived from an EMBL/GenBank/DDBJ whole genome shotgun (WGS) entry which is preliminary data.</text>
</comment>
<evidence type="ECO:0000313" key="2">
    <source>
        <dbReference type="Proteomes" id="UP000285060"/>
    </source>
</evidence>
<protein>
    <submittedName>
        <fullName evidence="1">Uncharacterized protein</fullName>
    </submittedName>
</protein>
<dbReference type="EMBL" id="QUSY01004187">
    <property type="protein sequence ID" value="RHY14491.1"/>
    <property type="molecule type" value="Genomic_DNA"/>
</dbReference>
<organism evidence="1 2">
    <name type="scientific">Aphanomyces invadans</name>
    <dbReference type="NCBI Taxonomy" id="157072"/>
    <lineage>
        <taxon>Eukaryota</taxon>
        <taxon>Sar</taxon>
        <taxon>Stramenopiles</taxon>
        <taxon>Oomycota</taxon>
        <taxon>Saprolegniomycetes</taxon>
        <taxon>Saprolegniales</taxon>
        <taxon>Verrucalvaceae</taxon>
        <taxon>Aphanomyces</taxon>
    </lineage>
</organism>
<evidence type="ECO:0000313" key="1">
    <source>
        <dbReference type="EMBL" id="RHY14491.1"/>
    </source>
</evidence>
<proteinExistence type="predicted"/>
<dbReference type="VEuPathDB" id="FungiDB:H310_10635"/>
<dbReference type="AlphaFoldDB" id="A0A418AEW1"/>